<name>A0A147F8H7_MICTE</name>
<evidence type="ECO:0000256" key="3">
    <source>
        <dbReference type="RuleBase" id="RU004075"/>
    </source>
</evidence>
<dbReference type="InterPro" id="IPR015424">
    <property type="entry name" value="PyrdxlP-dep_Trfase"/>
</dbReference>
<evidence type="ECO:0000256" key="2">
    <source>
        <dbReference type="ARBA" id="ARBA00022898"/>
    </source>
</evidence>
<evidence type="ECO:0000259" key="5">
    <source>
        <dbReference type="Pfam" id="PF00266"/>
    </source>
</evidence>
<dbReference type="InterPro" id="IPR020578">
    <property type="entry name" value="Aminotrans_V_PyrdxlP_BS"/>
</dbReference>
<sequence length="403" mass="42728">MPRTDAPVIDVAEERRRTAGAALTPHFNAAGAALPSHSVVSTVVDHLRLEEQRGGYEAAAERRDRLDDVYRSAATLVGATAAEIALFDSASTGLRVLFDALRPERGQRIVASSSTYVSHALHLMSTARERGVDLVVVPHDEHRRVDLAALETLLSDGIPSIVTIAHVPTSSGLVEPVERIGGIVKRYGGTYLLDATQSVGHLDVDVDTIGCDVMVTTGRKFLRAPRGTGFAYVRGSLLERLLPTAPDVRGARWTSVSTWDVDASARRFETWEGAIAARLGLGAALDETIQRGVAATEEWLVAAGRRLRAALSDIPGVTVADPDGTASAIVTFVIDGVASADAVVALARRGVRVVSVPATHGQWDLGDRGVPAVVRASPHVYNHDDDMTALLTGVAEISRGAGR</sequence>
<dbReference type="PROSITE" id="PS00595">
    <property type="entry name" value="AA_TRANSFER_CLASS_5"/>
    <property type="match status" value="1"/>
</dbReference>
<comment type="similarity">
    <text evidence="3">Belongs to the class-V pyridoxal-phosphate-dependent aminotransferase family.</text>
</comment>
<proteinExistence type="inferred from homology"/>
<accession>A0A147F8H7</accession>
<dbReference type="Proteomes" id="UP000072189">
    <property type="component" value="Unassembled WGS sequence"/>
</dbReference>
<protein>
    <recommendedName>
        <fullName evidence="5">Aminotransferase class V domain-containing protein</fullName>
    </recommendedName>
</protein>
<evidence type="ECO:0000256" key="4">
    <source>
        <dbReference type="RuleBase" id="RU004504"/>
    </source>
</evidence>
<dbReference type="AlphaFoldDB" id="A0A147F8H7"/>
<dbReference type="Gene3D" id="3.40.640.10">
    <property type="entry name" value="Type I PLP-dependent aspartate aminotransferase-like (Major domain)"/>
    <property type="match status" value="1"/>
</dbReference>
<evidence type="ECO:0000313" key="7">
    <source>
        <dbReference type="Proteomes" id="UP000072189"/>
    </source>
</evidence>
<gene>
    <name evidence="6" type="ORF">RSA3_07530</name>
</gene>
<evidence type="ECO:0000313" key="6">
    <source>
        <dbReference type="EMBL" id="KTS12879.1"/>
    </source>
</evidence>
<dbReference type="InterPro" id="IPR015421">
    <property type="entry name" value="PyrdxlP-dep_Trfase_major"/>
</dbReference>
<dbReference type="PANTHER" id="PTHR43586:SF24">
    <property type="entry name" value="BLR4730 PROTEIN"/>
    <property type="match status" value="1"/>
</dbReference>
<dbReference type="EMBL" id="LDRV01000042">
    <property type="protein sequence ID" value="KTS12879.1"/>
    <property type="molecule type" value="Genomic_DNA"/>
</dbReference>
<dbReference type="PATRIC" id="fig|2033.7.peg.2169"/>
<dbReference type="SUPFAM" id="SSF53383">
    <property type="entry name" value="PLP-dependent transferases"/>
    <property type="match status" value="1"/>
</dbReference>
<dbReference type="PANTHER" id="PTHR43586">
    <property type="entry name" value="CYSTEINE DESULFURASE"/>
    <property type="match status" value="1"/>
</dbReference>
<comment type="cofactor">
    <cofactor evidence="1 4">
        <name>pyridoxal 5'-phosphate</name>
        <dbReference type="ChEBI" id="CHEBI:597326"/>
    </cofactor>
</comment>
<organism evidence="6 7">
    <name type="scientific">Microbacterium testaceum</name>
    <name type="common">Aureobacterium testaceum</name>
    <name type="synonym">Brevibacterium testaceum</name>
    <dbReference type="NCBI Taxonomy" id="2033"/>
    <lineage>
        <taxon>Bacteria</taxon>
        <taxon>Bacillati</taxon>
        <taxon>Actinomycetota</taxon>
        <taxon>Actinomycetes</taxon>
        <taxon>Micrococcales</taxon>
        <taxon>Microbacteriaceae</taxon>
        <taxon>Microbacterium</taxon>
    </lineage>
</organism>
<feature type="domain" description="Aminotransferase class V" evidence="5">
    <location>
        <begin position="29"/>
        <end position="390"/>
    </location>
</feature>
<dbReference type="InterPro" id="IPR000192">
    <property type="entry name" value="Aminotrans_V_dom"/>
</dbReference>
<dbReference type="Pfam" id="PF00266">
    <property type="entry name" value="Aminotran_5"/>
    <property type="match status" value="1"/>
</dbReference>
<keyword evidence="2" id="KW-0663">Pyridoxal phosphate</keyword>
<comment type="caution">
    <text evidence="6">The sequence shown here is derived from an EMBL/GenBank/DDBJ whole genome shotgun (WGS) entry which is preliminary data.</text>
</comment>
<dbReference type="Gene3D" id="3.90.1150.10">
    <property type="entry name" value="Aspartate Aminotransferase, domain 1"/>
    <property type="match status" value="1"/>
</dbReference>
<dbReference type="InterPro" id="IPR015422">
    <property type="entry name" value="PyrdxlP-dep_Trfase_small"/>
</dbReference>
<reference evidence="6 7" key="1">
    <citation type="journal article" date="2016" name="Front. Microbiol.">
        <title>Genomic Resource of Rice Seed Associated Bacteria.</title>
        <authorList>
            <person name="Midha S."/>
            <person name="Bansal K."/>
            <person name="Sharma S."/>
            <person name="Kumar N."/>
            <person name="Patil P.P."/>
            <person name="Chaudhry V."/>
            <person name="Patil P.B."/>
        </authorList>
    </citation>
    <scope>NUCLEOTIDE SEQUENCE [LARGE SCALE GENOMIC DNA]</scope>
    <source>
        <strain evidence="6 7">RSA3</strain>
    </source>
</reference>
<evidence type="ECO:0000256" key="1">
    <source>
        <dbReference type="ARBA" id="ARBA00001933"/>
    </source>
</evidence>